<feature type="domain" description="Galaxin-like repeats" evidence="1">
    <location>
        <begin position="173"/>
        <end position="277"/>
    </location>
</feature>
<dbReference type="Gene3D" id="2.60.120.200">
    <property type="match status" value="1"/>
</dbReference>
<dbReference type="InterPro" id="IPR055284">
    <property type="entry name" value="Galaxin-like"/>
</dbReference>
<evidence type="ECO:0000259" key="1">
    <source>
        <dbReference type="Pfam" id="PF24748"/>
    </source>
</evidence>
<protein>
    <submittedName>
        <fullName evidence="2">Oidioi.mRNA.OKI2018_I69.chr2.g7673.t1.cds</fullName>
    </submittedName>
</protein>
<dbReference type="InterPro" id="IPR013320">
    <property type="entry name" value="ConA-like_dom_sf"/>
</dbReference>
<sequence>MDVQGGASGSLRTGPAIDHTTLSKGGDVLYARMALISSKDALIAITPTIDSSNIPNMCLSFWYLAFGNNVGEFYVLIKDISQSMMNLGSTIWSPLFTLRTGISRSKTDWRERPKSSLEIERQRAWKPIGTTQKSKVTNPPLLPFATPPSMKSTAIPRLRGRKTCTKTTLLYDIFSDRKSLCCDGFLFYRSAGNACCAKSAYNTRKQICCGEEIYDKRKFICCNNMAFDKSEFHCCDITALKRKDSPERCCSEEFGKVVTFDPTKGDKCCRGKTHSKTLIAAEAGKDAVCCGDDFIKSSEKSQQCCGKKIFGIKYDKRFQACCASQTESSLYSALAESCCGGKVISKSSTKCVQDEQGLESPAPMDILDYLSKGKLPPWLACTESRMGDRVMMPASCRKPPFRWEEVYEDD</sequence>
<evidence type="ECO:0000313" key="2">
    <source>
        <dbReference type="EMBL" id="CAG5113583.1"/>
    </source>
</evidence>
<organism evidence="2 3">
    <name type="scientific">Oikopleura dioica</name>
    <name type="common">Tunicate</name>
    <dbReference type="NCBI Taxonomy" id="34765"/>
    <lineage>
        <taxon>Eukaryota</taxon>
        <taxon>Metazoa</taxon>
        <taxon>Chordata</taxon>
        <taxon>Tunicata</taxon>
        <taxon>Appendicularia</taxon>
        <taxon>Copelata</taxon>
        <taxon>Oikopleuridae</taxon>
        <taxon>Oikopleura</taxon>
    </lineage>
</organism>
<dbReference type="InterPro" id="IPR056601">
    <property type="entry name" value="Galaxin_dom"/>
</dbReference>
<gene>
    <name evidence="2" type="ORF">OKIOD_LOCUS16438</name>
</gene>
<dbReference type="PANTHER" id="PTHR34490">
    <property type="entry name" value="PROTEIN CBG12054-RELATED"/>
    <property type="match status" value="1"/>
</dbReference>
<reference evidence="2 3" key="1">
    <citation type="submission" date="2021-04" db="EMBL/GenBank/DDBJ databases">
        <authorList>
            <person name="Bliznina A."/>
        </authorList>
    </citation>
    <scope>NUCLEOTIDE SEQUENCE [LARGE SCALE GENOMIC DNA]</scope>
</reference>
<dbReference type="Pfam" id="PF24748">
    <property type="entry name" value="Galaxin_repeat"/>
    <property type="match status" value="1"/>
</dbReference>
<dbReference type="EMBL" id="OU015567">
    <property type="protein sequence ID" value="CAG5113583.1"/>
    <property type="molecule type" value="Genomic_DNA"/>
</dbReference>
<dbReference type="SUPFAM" id="SSF49899">
    <property type="entry name" value="Concanavalin A-like lectins/glucanases"/>
    <property type="match status" value="1"/>
</dbReference>
<proteinExistence type="predicted"/>
<accession>A0ABN7T7F6</accession>
<dbReference type="PANTHER" id="PTHR34490:SF3">
    <property type="entry name" value="GALAXIN-LIKE ISOFORM X2"/>
    <property type="match status" value="1"/>
</dbReference>
<name>A0ABN7T7F6_OIKDI</name>
<dbReference type="Proteomes" id="UP001158576">
    <property type="component" value="Chromosome 2"/>
</dbReference>
<evidence type="ECO:0000313" key="3">
    <source>
        <dbReference type="Proteomes" id="UP001158576"/>
    </source>
</evidence>
<keyword evidence="3" id="KW-1185">Reference proteome</keyword>